<keyword evidence="4" id="KW-0488">Methylation</keyword>
<accession>A0A829YPS2</accession>
<dbReference type="Proteomes" id="UP000445000">
    <property type="component" value="Unassembled WGS sequence"/>
</dbReference>
<protein>
    <recommendedName>
        <fullName evidence="2">Type II secretion system protein H</fullName>
    </recommendedName>
    <alternativeName>
        <fullName evidence="10">General secretion pathway protein H</fullName>
    </alternativeName>
</protein>
<dbReference type="InterPro" id="IPR012902">
    <property type="entry name" value="N_methyl_site"/>
</dbReference>
<evidence type="ECO:0000256" key="7">
    <source>
        <dbReference type="ARBA" id="ARBA00022989"/>
    </source>
</evidence>
<dbReference type="Pfam" id="PF12019">
    <property type="entry name" value="GspH"/>
    <property type="match status" value="1"/>
</dbReference>
<evidence type="ECO:0000256" key="8">
    <source>
        <dbReference type="ARBA" id="ARBA00023136"/>
    </source>
</evidence>
<dbReference type="SUPFAM" id="SSF54523">
    <property type="entry name" value="Pili subunits"/>
    <property type="match status" value="1"/>
</dbReference>
<evidence type="ECO:0000256" key="9">
    <source>
        <dbReference type="ARBA" id="ARBA00025772"/>
    </source>
</evidence>
<keyword evidence="7 11" id="KW-1133">Transmembrane helix</keyword>
<dbReference type="InterPro" id="IPR045584">
    <property type="entry name" value="Pilin-like"/>
</dbReference>
<evidence type="ECO:0000259" key="12">
    <source>
        <dbReference type="Pfam" id="PF12019"/>
    </source>
</evidence>
<dbReference type="AlphaFoldDB" id="A0A829YPS2"/>
<name>A0A829YPS2_9GAMM</name>
<sequence length="185" mass="20401">MSPACPPLPTRPAGFSLLELLTTLSIAGILLGLAAPSFRGLMLDSQRTVVVNSFVHDVYLARSTAATQWREVAICRSTDGDTCSHGTANWQEGWIVFVNSDRDEPPLRDPNERILSVQAPWREGTVTANRRSFSFTPYQYAVNGTLVFCDRRGPAHARAIIINILGRPRLATRDANNRPLRCPNG</sequence>
<feature type="domain" description="General secretion pathway GspH" evidence="12">
    <location>
        <begin position="51"/>
        <end position="166"/>
    </location>
</feature>
<dbReference type="PROSITE" id="PS00409">
    <property type="entry name" value="PROKAR_NTER_METHYL"/>
    <property type="match status" value="1"/>
</dbReference>
<evidence type="ECO:0000256" key="1">
    <source>
        <dbReference type="ARBA" id="ARBA00004377"/>
    </source>
</evidence>
<keyword evidence="6 11" id="KW-0812">Transmembrane</keyword>
<evidence type="ECO:0000256" key="11">
    <source>
        <dbReference type="SAM" id="Phobius"/>
    </source>
</evidence>
<evidence type="ECO:0000256" key="2">
    <source>
        <dbReference type="ARBA" id="ARBA00021549"/>
    </source>
</evidence>
<evidence type="ECO:0000256" key="5">
    <source>
        <dbReference type="ARBA" id="ARBA00022519"/>
    </source>
</evidence>
<keyword evidence="14" id="KW-1185">Reference proteome</keyword>
<evidence type="ECO:0000256" key="6">
    <source>
        <dbReference type="ARBA" id="ARBA00022692"/>
    </source>
</evidence>
<dbReference type="Pfam" id="PF07963">
    <property type="entry name" value="N_methyl"/>
    <property type="match status" value="1"/>
</dbReference>
<evidence type="ECO:0000313" key="13">
    <source>
        <dbReference type="EMBL" id="GFE84628.1"/>
    </source>
</evidence>
<keyword evidence="5" id="KW-0997">Cell inner membrane</keyword>
<dbReference type="Gene3D" id="3.55.40.10">
    <property type="entry name" value="minor pseudopilin epsh domain"/>
    <property type="match status" value="1"/>
</dbReference>
<evidence type="ECO:0000256" key="10">
    <source>
        <dbReference type="ARBA" id="ARBA00030775"/>
    </source>
</evidence>
<dbReference type="NCBIfam" id="TIGR02532">
    <property type="entry name" value="IV_pilin_GFxxxE"/>
    <property type="match status" value="1"/>
</dbReference>
<comment type="subcellular location">
    <subcellularLocation>
        <location evidence="1">Cell inner membrane</location>
        <topology evidence="1">Single-pass membrane protein</topology>
    </subcellularLocation>
</comment>
<organism evidence="13 14">
    <name type="scientific">Steroidobacter agaridevorans</name>
    <dbReference type="NCBI Taxonomy" id="2695856"/>
    <lineage>
        <taxon>Bacteria</taxon>
        <taxon>Pseudomonadati</taxon>
        <taxon>Pseudomonadota</taxon>
        <taxon>Gammaproteobacteria</taxon>
        <taxon>Steroidobacterales</taxon>
        <taxon>Steroidobacteraceae</taxon>
        <taxon>Steroidobacter</taxon>
    </lineage>
</organism>
<reference evidence="14" key="1">
    <citation type="submission" date="2020-01" db="EMBL/GenBank/DDBJ databases">
        <title>'Steroidobacter agaridevorans' sp. nov., agar-degrading bacteria isolated from rhizosphere soils.</title>
        <authorList>
            <person name="Ikenaga M."/>
            <person name="Kataoka M."/>
            <person name="Murouchi A."/>
            <person name="Katsuragi S."/>
            <person name="Sakai M."/>
        </authorList>
    </citation>
    <scope>NUCLEOTIDE SEQUENCE [LARGE SCALE GENOMIC DNA]</scope>
    <source>
        <strain evidence="14">YU21-B</strain>
    </source>
</reference>
<dbReference type="GO" id="GO:0015627">
    <property type="term" value="C:type II protein secretion system complex"/>
    <property type="evidence" value="ECO:0007669"/>
    <property type="project" value="InterPro"/>
</dbReference>
<dbReference type="EMBL" id="BLJN01000009">
    <property type="protein sequence ID" value="GFE84628.1"/>
    <property type="molecule type" value="Genomic_DNA"/>
</dbReference>
<dbReference type="RefSeq" id="WP_161816271.1">
    <property type="nucleotide sequence ID" value="NZ_BLJN01000009.1"/>
</dbReference>
<keyword evidence="3" id="KW-1003">Cell membrane</keyword>
<evidence type="ECO:0000256" key="3">
    <source>
        <dbReference type="ARBA" id="ARBA00022475"/>
    </source>
</evidence>
<evidence type="ECO:0000256" key="4">
    <source>
        <dbReference type="ARBA" id="ARBA00022481"/>
    </source>
</evidence>
<gene>
    <name evidence="13" type="ORF">GCM10011487_66280</name>
</gene>
<keyword evidence="8 11" id="KW-0472">Membrane</keyword>
<proteinExistence type="inferred from homology"/>
<evidence type="ECO:0000313" key="14">
    <source>
        <dbReference type="Proteomes" id="UP000445000"/>
    </source>
</evidence>
<dbReference type="GO" id="GO:0005886">
    <property type="term" value="C:plasma membrane"/>
    <property type="evidence" value="ECO:0007669"/>
    <property type="project" value="UniProtKB-SubCell"/>
</dbReference>
<feature type="transmembrane region" description="Helical" evidence="11">
    <location>
        <begin position="20"/>
        <end position="38"/>
    </location>
</feature>
<dbReference type="InterPro" id="IPR022346">
    <property type="entry name" value="T2SS_GspH"/>
</dbReference>
<comment type="caution">
    <text evidence="13">The sequence shown here is derived from an EMBL/GenBank/DDBJ whole genome shotgun (WGS) entry which is preliminary data.</text>
</comment>
<comment type="similarity">
    <text evidence="9">Belongs to the GSP H family.</text>
</comment>
<dbReference type="GO" id="GO:0015628">
    <property type="term" value="P:protein secretion by the type II secretion system"/>
    <property type="evidence" value="ECO:0007669"/>
    <property type="project" value="InterPro"/>
</dbReference>